<keyword evidence="2 9" id="KW-0645">Protease</keyword>
<proteinExistence type="inferred from homology"/>
<evidence type="ECO:0000256" key="3">
    <source>
        <dbReference type="ARBA" id="ARBA00022723"/>
    </source>
</evidence>
<keyword evidence="4 9" id="KW-0378">Hydrolase</keyword>
<comment type="similarity">
    <text evidence="1 9">Belongs to the peptidase M3 family.</text>
</comment>
<evidence type="ECO:0000256" key="9">
    <source>
        <dbReference type="RuleBase" id="RU003435"/>
    </source>
</evidence>
<dbReference type="GO" id="GO:0006508">
    <property type="term" value="P:proteolysis"/>
    <property type="evidence" value="ECO:0007669"/>
    <property type="project" value="UniProtKB-KW"/>
</dbReference>
<dbReference type="GO" id="GO:0006518">
    <property type="term" value="P:peptide metabolic process"/>
    <property type="evidence" value="ECO:0007669"/>
    <property type="project" value="TreeGrafter"/>
</dbReference>
<name>A0AAD3SAT4_NEPGR</name>
<dbReference type="SUPFAM" id="SSF55486">
    <property type="entry name" value="Metalloproteases ('zincins'), catalytic domain"/>
    <property type="match status" value="1"/>
</dbReference>
<evidence type="ECO:0000256" key="2">
    <source>
        <dbReference type="ARBA" id="ARBA00022670"/>
    </source>
</evidence>
<dbReference type="EMBL" id="BSYO01000007">
    <property type="protein sequence ID" value="GMH07311.1"/>
    <property type="molecule type" value="Genomic_DNA"/>
</dbReference>
<dbReference type="GO" id="GO:0004222">
    <property type="term" value="F:metalloendopeptidase activity"/>
    <property type="evidence" value="ECO:0007669"/>
    <property type="project" value="UniProtKB-EC"/>
</dbReference>
<dbReference type="PANTHER" id="PTHR11804">
    <property type="entry name" value="PROTEASE M3 THIMET OLIGOPEPTIDASE-RELATED"/>
    <property type="match status" value="1"/>
</dbReference>
<dbReference type="Pfam" id="PF01432">
    <property type="entry name" value="Peptidase_M3"/>
    <property type="match status" value="1"/>
</dbReference>
<dbReference type="InterPro" id="IPR045090">
    <property type="entry name" value="Pept_M3A_M3B"/>
</dbReference>
<keyword evidence="5 9" id="KW-0862">Zinc</keyword>
<dbReference type="PANTHER" id="PTHR11804:SF83">
    <property type="entry name" value="LD37516P"/>
    <property type="match status" value="1"/>
</dbReference>
<sequence length="390" mass="44254">MEDLKNFAEGQGAKKVSEFNHWDIQFWSERLREFKYGINEEELRPFFSLPNVIDGLFGLAKMLFDIDIQPADGQAPVWNDDVKFFCVNNSLGTPIAYFYLDPYSRPSEKRGGAWVNEVIARSHALSHDGTSSRLPVAHMVCNQTPPLGLKPSLMTFREVEIVFHEFGHALQHMLTKQDEGLVSGFRGIEWDAVELASQFMENWCYQRDIIISIANHYETRENLPEEVCMKILSTRTFHATSELLRKLRLVCVDLELHSKYIPGGSESIYDIDQRIGQKTQIIPLLPEDRFLCSFGHIFADEYATGFYSYWWAEVMSSDAFSAFEEAGLGNVKAVKEIGLKFRETILAEGGGKSPLEVFIDFRGREPSTEAMLRRYGLKPPLVAAAAAPSS</sequence>
<dbReference type="InterPro" id="IPR001567">
    <property type="entry name" value="Pept_M3A_M3B_dom"/>
</dbReference>
<keyword evidence="6 9" id="KW-0482">Metalloprotease</keyword>
<reference evidence="11" key="1">
    <citation type="submission" date="2023-05" db="EMBL/GenBank/DDBJ databases">
        <title>Nepenthes gracilis genome sequencing.</title>
        <authorList>
            <person name="Fukushima K."/>
        </authorList>
    </citation>
    <scope>NUCLEOTIDE SEQUENCE</scope>
    <source>
        <strain evidence="11">SING2019-196</strain>
    </source>
</reference>
<feature type="domain" description="Peptidase M3A/M3B catalytic" evidence="10">
    <location>
        <begin position="2"/>
        <end position="376"/>
    </location>
</feature>
<keyword evidence="3 9" id="KW-0479">Metal-binding</keyword>
<evidence type="ECO:0000259" key="10">
    <source>
        <dbReference type="Pfam" id="PF01432"/>
    </source>
</evidence>
<comment type="catalytic activity">
    <reaction evidence="7">
        <text>Hydrolysis of oligopeptides, with broad specificity. Gly or Ala commonly occur as P1 or P1' residues, but more distant residues are also important, as is shown by the fact that Z-Gly-Pro-Gly-|-Gly-Pro-Ala is cleaved, but not Z-(Gly)(5).</text>
        <dbReference type="EC" id="3.4.24.70"/>
    </reaction>
</comment>
<keyword evidence="12" id="KW-1185">Reference proteome</keyword>
<evidence type="ECO:0000313" key="11">
    <source>
        <dbReference type="EMBL" id="GMH07311.1"/>
    </source>
</evidence>
<dbReference type="FunFam" id="3.40.390.10:FF:000009">
    <property type="entry name" value="Oligopeptidase A"/>
    <property type="match status" value="1"/>
</dbReference>
<comment type="caution">
    <text evidence="11">The sequence shown here is derived from an EMBL/GenBank/DDBJ whole genome shotgun (WGS) entry which is preliminary data.</text>
</comment>
<dbReference type="EC" id="3.4.24.70" evidence="8"/>
<evidence type="ECO:0000256" key="6">
    <source>
        <dbReference type="ARBA" id="ARBA00023049"/>
    </source>
</evidence>
<comment type="cofactor">
    <cofactor evidence="9">
        <name>Zn(2+)</name>
        <dbReference type="ChEBI" id="CHEBI:29105"/>
    </cofactor>
    <text evidence="9">Binds 1 zinc ion.</text>
</comment>
<accession>A0AAD3SAT4</accession>
<evidence type="ECO:0000313" key="12">
    <source>
        <dbReference type="Proteomes" id="UP001279734"/>
    </source>
</evidence>
<protein>
    <recommendedName>
        <fullName evidence="8">oligopeptidase A</fullName>
        <ecNumber evidence="8">3.4.24.70</ecNumber>
    </recommendedName>
</protein>
<evidence type="ECO:0000256" key="1">
    <source>
        <dbReference type="ARBA" id="ARBA00006040"/>
    </source>
</evidence>
<evidence type="ECO:0000256" key="5">
    <source>
        <dbReference type="ARBA" id="ARBA00022833"/>
    </source>
</evidence>
<organism evidence="11 12">
    <name type="scientific">Nepenthes gracilis</name>
    <name type="common">Slender pitcher plant</name>
    <dbReference type="NCBI Taxonomy" id="150966"/>
    <lineage>
        <taxon>Eukaryota</taxon>
        <taxon>Viridiplantae</taxon>
        <taxon>Streptophyta</taxon>
        <taxon>Embryophyta</taxon>
        <taxon>Tracheophyta</taxon>
        <taxon>Spermatophyta</taxon>
        <taxon>Magnoliopsida</taxon>
        <taxon>eudicotyledons</taxon>
        <taxon>Gunneridae</taxon>
        <taxon>Pentapetalae</taxon>
        <taxon>Caryophyllales</taxon>
        <taxon>Nepenthaceae</taxon>
        <taxon>Nepenthes</taxon>
    </lineage>
</organism>
<dbReference type="Gene3D" id="1.10.1370.40">
    <property type="match status" value="2"/>
</dbReference>
<evidence type="ECO:0000256" key="7">
    <source>
        <dbReference type="ARBA" id="ARBA00024603"/>
    </source>
</evidence>
<evidence type="ECO:0000256" key="8">
    <source>
        <dbReference type="ARBA" id="ARBA00026100"/>
    </source>
</evidence>
<dbReference type="GO" id="GO:0046872">
    <property type="term" value="F:metal ion binding"/>
    <property type="evidence" value="ECO:0007669"/>
    <property type="project" value="UniProtKB-UniRule"/>
</dbReference>
<dbReference type="GO" id="GO:0005829">
    <property type="term" value="C:cytosol"/>
    <property type="evidence" value="ECO:0007669"/>
    <property type="project" value="UniProtKB-ARBA"/>
</dbReference>
<gene>
    <name evidence="11" type="ORF">Nepgr_009151</name>
</gene>
<evidence type="ECO:0000256" key="4">
    <source>
        <dbReference type="ARBA" id="ARBA00022801"/>
    </source>
</evidence>
<dbReference type="Proteomes" id="UP001279734">
    <property type="component" value="Unassembled WGS sequence"/>
</dbReference>
<dbReference type="AlphaFoldDB" id="A0AAD3SAT4"/>